<dbReference type="SUPFAM" id="SSF52540">
    <property type="entry name" value="P-loop containing nucleoside triphosphate hydrolases"/>
    <property type="match status" value="2"/>
</dbReference>
<dbReference type="Pfam" id="PF13307">
    <property type="entry name" value="Helicase_C_2"/>
    <property type="match status" value="1"/>
</dbReference>
<keyword evidence="6 9" id="KW-0269">Exonuclease</keyword>
<keyword evidence="3 9" id="KW-0547">Nucleotide-binding</keyword>
<evidence type="ECO:0000256" key="4">
    <source>
        <dbReference type="ARBA" id="ARBA00022763"/>
    </source>
</evidence>
<dbReference type="Proteomes" id="UP000732377">
    <property type="component" value="Unassembled WGS sequence"/>
</dbReference>
<dbReference type="InterPro" id="IPR014013">
    <property type="entry name" value="Helic_SF1/SF2_ATP-bd_DinG/Rad3"/>
</dbReference>
<comment type="similarity">
    <text evidence="9">Belongs to the helicase family. DinG subfamily. Type 2 sub-subfamily.</text>
</comment>
<dbReference type="Gene3D" id="3.40.50.300">
    <property type="entry name" value="P-loop containing nucleotide triphosphate hydrolases"/>
    <property type="match status" value="2"/>
</dbReference>
<evidence type="ECO:0000256" key="5">
    <source>
        <dbReference type="ARBA" id="ARBA00022801"/>
    </source>
</evidence>
<dbReference type="InterPro" id="IPR006554">
    <property type="entry name" value="Helicase-like_DEXD_c2"/>
</dbReference>
<dbReference type="InterPro" id="IPR006555">
    <property type="entry name" value="ATP-dep_Helicase_C"/>
</dbReference>
<evidence type="ECO:0000256" key="3">
    <source>
        <dbReference type="ARBA" id="ARBA00022741"/>
    </source>
</evidence>
<sequence length="958" mass="105205">MGLRSFVAIDVETTGTSPEHDRLIEVAAVRFEDGRETGCFSRLIDPGCPVPQRIQHLTGIHPAMLAGKPRIEEVVPDLASFLGDLPLVAHNAPFDVAFLQAAFARAGRSLPNWSYDTAELARVALPLARNHRLATLAELLGLPLEHHHRAEDDARACGRLFLRLLERLASMDMGLLQFVLAVGEPAGWSLSPLFRAELEAREARGEKPRPITEWIRPHPGPLHRPDPEPEPGEPGPIDPALVLSVLGSGGAISEAIAHYEHRPQQLELAEAVTRSFNDGAHLLMEAGTGTGKSLAYLVPAFAWARANGEKVAISTHTITLQEQLWEKDIPFLQSALAGTPLEGVEAALVKGRSNYICLRKWEEAAVGADFLTSPEERRFLIRLAAWLAETETGDRSELNLSGEDERFWRTVQSETETCLGPKCKWFRSHCFAFRARRRARDAQVLVLNHALLFADIAAGNQVLPPFRHLIIDEAHHLEAVATQNLGVNLESWDITGALLLLYRAPGQGLLPQLRRRLGRGEAIPARPPVGLPSEDLIDKLVGLVQHCRAATDELFRLCADLVEARGRSEEEGGARALRLTDAVRTGPLWEALEQARANAVHRLRTLAAGLALLAEALELRDPPLADADALLVDIQKQNGILIQSTKAIDRVLLEPAEGDVTWIESAQRGDRLRVALRSAPINVGDVLRADLFGRLRSVIMTSATLAVGGSFAHLKERLGLAGLPPDRLREGILSSPFAYREQALLLVPEDLPNPKEGDFTQAAAEFLRRFLVIAGGRTLVLFTSHRQLRQVYQALKDDLEAEGLLLLGQGLDGSRSRLVAEFRAGERTVLFGSASLWEGVDIPGEGLSAVVMVRLPFNPPDDPVMEARIEDLERRGLSSFAHLSLPQAVIRFKQGFGRLIRTRGDRGVVIVLDNRLSPRGSRYGLQFLRSLPGPAVFRGRTDEVINRAMAWLNLGDEA</sequence>
<dbReference type="Pfam" id="PF00929">
    <property type="entry name" value="RNase_T"/>
    <property type="match status" value="1"/>
</dbReference>
<dbReference type="SMART" id="SM00491">
    <property type="entry name" value="HELICc2"/>
    <property type="match status" value="1"/>
</dbReference>
<dbReference type="GO" id="GO:0008408">
    <property type="term" value="F:3'-5' exonuclease activity"/>
    <property type="evidence" value="ECO:0007669"/>
    <property type="project" value="UniProtKB-UniRule"/>
</dbReference>
<keyword evidence="8" id="KW-0234">DNA repair</keyword>
<feature type="region of interest" description="Disordered" evidence="10">
    <location>
        <begin position="201"/>
        <end position="236"/>
    </location>
</feature>
<dbReference type="Gene3D" id="3.30.420.10">
    <property type="entry name" value="Ribonuclease H-like superfamily/Ribonuclease H"/>
    <property type="match status" value="1"/>
</dbReference>
<proteinExistence type="inferred from homology"/>
<keyword evidence="7 9" id="KW-0067">ATP-binding</keyword>
<evidence type="ECO:0000256" key="10">
    <source>
        <dbReference type="SAM" id="MobiDB-lite"/>
    </source>
</evidence>
<accession>A0A953I558</accession>
<dbReference type="HAMAP" id="MF_02206">
    <property type="entry name" value="DinG_exonucl"/>
    <property type="match status" value="1"/>
</dbReference>
<dbReference type="EC" id="3.1.-.-" evidence="9"/>
<dbReference type="GO" id="GO:0006281">
    <property type="term" value="P:DNA repair"/>
    <property type="evidence" value="ECO:0007669"/>
    <property type="project" value="UniProtKB-KW"/>
</dbReference>
<dbReference type="RefSeq" id="WP_273377416.1">
    <property type="nucleotide sequence ID" value="NZ_PIUK01000001.1"/>
</dbReference>
<evidence type="ECO:0000256" key="8">
    <source>
        <dbReference type="ARBA" id="ARBA00023204"/>
    </source>
</evidence>
<dbReference type="InterPro" id="IPR036397">
    <property type="entry name" value="RNaseH_sf"/>
</dbReference>
<dbReference type="InterPro" id="IPR027417">
    <property type="entry name" value="P-loop_NTPase"/>
</dbReference>
<dbReference type="GO" id="GO:0003887">
    <property type="term" value="F:DNA-directed DNA polymerase activity"/>
    <property type="evidence" value="ECO:0007669"/>
    <property type="project" value="InterPro"/>
</dbReference>
<dbReference type="GO" id="GO:0016818">
    <property type="term" value="F:hydrolase activity, acting on acid anhydrides, in phosphorus-containing anhydrides"/>
    <property type="evidence" value="ECO:0007669"/>
    <property type="project" value="InterPro"/>
</dbReference>
<dbReference type="CDD" id="cd06127">
    <property type="entry name" value="DEDDh"/>
    <property type="match status" value="1"/>
</dbReference>
<feature type="binding site" evidence="9">
    <location>
        <begin position="286"/>
        <end position="293"/>
    </location>
    <ligand>
        <name>ATP</name>
        <dbReference type="ChEBI" id="CHEBI:30616"/>
    </ligand>
</feature>
<dbReference type="InterPro" id="IPR013520">
    <property type="entry name" value="Ribonucl_H"/>
</dbReference>
<dbReference type="GO" id="GO:0006260">
    <property type="term" value="P:DNA replication"/>
    <property type="evidence" value="ECO:0007669"/>
    <property type="project" value="InterPro"/>
</dbReference>
<dbReference type="SMART" id="SM00479">
    <property type="entry name" value="EXOIII"/>
    <property type="match status" value="1"/>
</dbReference>
<dbReference type="InterPro" id="IPR045028">
    <property type="entry name" value="DinG/Rad3-like"/>
</dbReference>
<keyword evidence="2 9" id="KW-0540">Nuclease</keyword>
<dbReference type="PROSITE" id="PS51194">
    <property type="entry name" value="HELICASE_CTER"/>
    <property type="match status" value="1"/>
</dbReference>
<dbReference type="GO" id="GO:0051539">
    <property type="term" value="F:4 iron, 4 sulfur cluster binding"/>
    <property type="evidence" value="ECO:0007669"/>
    <property type="project" value="UniProtKB-KW"/>
</dbReference>
<keyword evidence="4" id="KW-0227">DNA damage</keyword>
<evidence type="ECO:0000313" key="13">
    <source>
        <dbReference type="EMBL" id="MBY6274663.1"/>
    </source>
</evidence>
<keyword evidence="1" id="KW-0004">4Fe-4S</keyword>
<dbReference type="InterPro" id="IPR006054">
    <property type="entry name" value="DnaQ"/>
</dbReference>
<dbReference type="GO" id="GO:0003678">
    <property type="term" value="F:DNA helicase activity"/>
    <property type="evidence" value="ECO:0007669"/>
    <property type="project" value="InterPro"/>
</dbReference>
<feature type="domain" description="Helicase C-terminal" evidence="12">
    <location>
        <begin position="766"/>
        <end position="916"/>
    </location>
</feature>
<dbReference type="InterPro" id="IPR012337">
    <property type="entry name" value="RNaseH-like_sf"/>
</dbReference>
<evidence type="ECO:0000259" key="12">
    <source>
        <dbReference type="PROSITE" id="PS51194"/>
    </source>
</evidence>
<organism evidence="13 14">
    <name type="scientific">Symbiobacterium thermophilum</name>
    <dbReference type="NCBI Taxonomy" id="2734"/>
    <lineage>
        <taxon>Bacteria</taxon>
        <taxon>Bacillati</taxon>
        <taxon>Bacillota</taxon>
        <taxon>Clostridia</taxon>
        <taxon>Eubacteriales</taxon>
        <taxon>Symbiobacteriaceae</taxon>
        <taxon>Symbiobacterium</taxon>
    </lineage>
</organism>
<comment type="function">
    <text evidence="9">3'-5' exonuclease.</text>
</comment>
<comment type="caution">
    <text evidence="13">The sequence shown here is derived from an EMBL/GenBank/DDBJ whole genome shotgun (WGS) entry which is preliminary data.</text>
</comment>
<dbReference type="GO" id="GO:0003677">
    <property type="term" value="F:DNA binding"/>
    <property type="evidence" value="ECO:0007669"/>
    <property type="project" value="InterPro"/>
</dbReference>
<name>A0A953I558_SYMTR</name>
<evidence type="ECO:0000313" key="14">
    <source>
        <dbReference type="Proteomes" id="UP000732377"/>
    </source>
</evidence>
<gene>
    <name evidence="9" type="primary">dinG</name>
    <name evidence="13" type="ORF">CWE10_00370</name>
</gene>
<feature type="compositionally biased region" description="Basic and acidic residues" evidence="10">
    <location>
        <begin position="201"/>
        <end position="210"/>
    </location>
</feature>
<dbReference type="EMBL" id="PIUK01000001">
    <property type="protein sequence ID" value="MBY6274663.1"/>
    <property type="molecule type" value="Genomic_DNA"/>
</dbReference>
<dbReference type="SMART" id="SM00488">
    <property type="entry name" value="DEXDc2"/>
    <property type="match status" value="1"/>
</dbReference>
<reference evidence="13" key="1">
    <citation type="submission" date="2017-11" db="EMBL/GenBank/DDBJ databases">
        <title>Three new genomes from thermophilic consortium.</title>
        <authorList>
            <person name="Quaggio R."/>
            <person name="Amgarten D."/>
            <person name="Setubal J.C."/>
        </authorList>
    </citation>
    <scope>NUCLEOTIDE SEQUENCE</scope>
    <source>
        <strain evidence="13">ZCTH01-B2</strain>
    </source>
</reference>
<keyword evidence="5 9" id="KW-0378">Hydrolase</keyword>
<evidence type="ECO:0000256" key="2">
    <source>
        <dbReference type="ARBA" id="ARBA00022722"/>
    </source>
</evidence>
<dbReference type="AlphaFoldDB" id="A0A953I558"/>
<dbReference type="SUPFAM" id="SSF53098">
    <property type="entry name" value="Ribonuclease H-like"/>
    <property type="match status" value="1"/>
</dbReference>
<dbReference type="PANTHER" id="PTHR11472:SF34">
    <property type="entry name" value="REGULATOR OF TELOMERE ELONGATION HELICASE 1"/>
    <property type="match status" value="1"/>
</dbReference>
<keyword evidence="1" id="KW-0479">Metal-binding</keyword>
<keyword evidence="1" id="KW-0411">Iron-sulfur</keyword>
<dbReference type="PANTHER" id="PTHR11472">
    <property type="entry name" value="DNA REPAIR DEAD HELICASE RAD3/XP-D SUBFAMILY MEMBER"/>
    <property type="match status" value="1"/>
</dbReference>
<dbReference type="InterPro" id="IPR006310">
    <property type="entry name" value="DinG"/>
</dbReference>
<evidence type="ECO:0000256" key="9">
    <source>
        <dbReference type="HAMAP-Rule" id="MF_02206"/>
    </source>
</evidence>
<protein>
    <recommendedName>
        <fullName evidence="9">3'-5' exonuclease DinG</fullName>
        <ecNumber evidence="9">3.1.-.-</ecNumber>
    </recommendedName>
</protein>
<evidence type="ECO:0000256" key="7">
    <source>
        <dbReference type="ARBA" id="ARBA00022840"/>
    </source>
</evidence>
<feature type="domain" description="Helicase ATP-binding" evidence="11">
    <location>
        <begin position="251"/>
        <end position="529"/>
    </location>
</feature>
<evidence type="ECO:0000259" key="11">
    <source>
        <dbReference type="PROSITE" id="PS51193"/>
    </source>
</evidence>
<evidence type="ECO:0000256" key="6">
    <source>
        <dbReference type="ARBA" id="ARBA00022839"/>
    </source>
</evidence>
<dbReference type="GO" id="GO:0005524">
    <property type="term" value="F:ATP binding"/>
    <property type="evidence" value="ECO:0007669"/>
    <property type="project" value="UniProtKB-UniRule"/>
</dbReference>
<dbReference type="InterPro" id="IPR001650">
    <property type="entry name" value="Helicase_C-like"/>
</dbReference>
<keyword evidence="1" id="KW-0408">Iron</keyword>
<dbReference type="FunFam" id="3.30.420.10:FF:000045">
    <property type="entry name" value="3'-5' exonuclease DinG"/>
    <property type="match status" value="1"/>
</dbReference>
<dbReference type="InterPro" id="IPR011545">
    <property type="entry name" value="DEAD/DEAH_box_helicase_dom"/>
</dbReference>
<dbReference type="PROSITE" id="PS51193">
    <property type="entry name" value="HELICASE_ATP_BIND_2"/>
    <property type="match status" value="1"/>
</dbReference>
<feature type="short sequence motif" description="DEAH box" evidence="9">
    <location>
        <begin position="472"/>
        <end position="475"/>
    </location>
</feature>
<dbReference type="NCBIfam" id="TIGR00573">
    <property type="entry name" value="dnaq"/>
    <property type="match status" value="1"/>
</dbReference>
<evidence type="ECO:0000256" key="1">
    <source>
        <dbReference type="ARBA" id="ARBA00022485"/>
    </source>
</evidence>
<dbReference type="Pfam" id="PF00270">
    <property type="entry name" value="DEAD"/>
    <property type="match status" value="1"/>
</dbReference>